<protein>
    <recommendedName>
        <fullName evidence="3">Zn(2)-C6 fungal-type domain-containing protein</fullName>
    </recommendedName>
</protein>
<evidence type="ECO:0000313" key="1">
    <source>
        <dbReference type="EMBL" id="RIB23186.1"/>
    </source>
</evidence>
<sequence>MLGKIIRLPPKLIFVVFFYLPSQKDQFFFGMTFKYFFSVYWKVINDPRQYKFFEMKPRCAEMINPVIYEFKEIKKNFVTFDRRYQRCVECRARRMCCDRKEVCHYCKKNNFQCVKKKRSSEKGYIRWITERGIVLSTP</sequence>
<name>A0A397VVZ2_9GLOM</name>
<dbReference type="OrthoDB" id="424974at2759"/>
<proteinExistence type="predicted"/>
<dbReference type="Proteomes" id="UP000266673">
    <property type="component" value="Unassembled WGS sequence"/>
</dbReference>
<dbReference type="EMBL" id="QKWP01000274">
    <property type="protein sequence ID" value="RIB23186.1"/>
    <property type="molecule type" value="Genomic_DNA"/>
</dbReference>
<comment type="caution">
    <text evidence="1">The sequence shown here is derived from an EMBL/GenBank/DDBJ whole genome shotgun (WGS) entry which is preliminary data.</text>
</comment>
<organism evidence="1 2">
    <name type="scientific">Gigaspora rosea</name>
    <dbReference type="NCBI Taxonomy" id="44941"/>
    <lineage>
        <taxon>Eukaryota</taxon>
        <taxon>Fungi</taxon>
        <taxon>Fungi incertae sedis</taxon>
        <taxon>Mucoromycota</taxon>
        <taxon>Glomeromycotina</taxon>
        <taxon>Glomeromycetes</taxon>
        <taxon>Diversisporales</taxon>
        <taxon>Gigasporaceae</taxon>
        <taxon>Gigaspora</taxon>
    </lineage>
</organism>
<evidence type="ECO:0008006" key="3">
    <source>
        <dbReference type="Google" id="ProtNLM"/>
    </source>
</evidence>
<reference evidence="1 2" key="1">
    <citation type="submission" date="2018-06" db="EMBL/GenBank/DDBJ databases">
        <title>Comparative genomics reveals the genomic features of Rhizophagus irregularis, R. cerebriforme, R. diaphanum and Gigaspora rosea, and their symbiotic lifestyle signature.</title>
        <authorList>
            <person name="Morin E."/>
            <person name="San Clemente H."/>
            <person name="Chen E.C.H."/>
            <person name="De La Providencia I."/>
            <person name="Hainaut M."/>
            <person name="Kuo A."/>
            <person name="Kohler A."/>
            <person name="Murat C."/>
            <person name="Tang N."/>
            <person name="Roy S."/>
            <person name="Loubradou J."/>
            <person name="Henrissat B."/>
            <person name="Grigoriev I.V."/>
            <person name="Corradi N."/>
            <person name="Roux C."/>
            <person name="Martin F.M."/>
        </authorList>
    </citation>
    <scope>NUCLEOTIDE SEQUENCE [LARGE SCALE GENOMIC DNA]</scope>
    <source>
        <strain evidence="1 2">DAOM 194757</strain>
    </source>
</reference>
<keyword evidence="2" id="KW-1185">Reference proteome</keyword>
<evidence type="ECO:0000313" key="2">
    <source>
        <dbReference type="Proteomes" id="UP000266673"/>
    </source>
</evidence>
<accession>A0A397VVZ2</accession>
<dbReference type="AlphaFoldDB" id="A0A397VVZ2"/>
<gene>
    <name evidence="1" type="ORF">C2G38_892702</name>
</gene>